<evidence type="ECO:0000313" key="5">
    <source>
        <dbReference type="Proteomes" id="UP001652660"/>
    </source>
</evidence>
<dbReference type="InterPro" id="IPR050823">
    <property type="entry name" value="Plant_Ser_Thr_Prot_Kinase"/>
</dbReference>
<dbReference type="SUPFAM" id="SSF56112">
    <property type="entry name" value="Protein kinase-like (PK-like)"/>
    <property type="match status" value="1"/>
</dbReference>
<dbReference type="InterPro" id="IPR017441">
    <property type="entry name" value="Protein_kinase_ATP_BS"/>
</dbReference>
<dbReference type="GO" id="GO:0004672">
    <property type="term" value="F:protein kinase activity"/>
    <property type="evidence" value="ECO:0007669"/>
    <property type="project" value="InterPro"/>
</dbReference>
<dbReference type="InterPro" id="IPR001245">
    <property type="entry name" value="Ser-Thr/Tyr_kinase_cat_dom"/>
</dbReference>
<dbReference type="OrthoDB" id="248923at2759"/>
<dbReference type="Gene3D" id="1.10.510.10">
    <property type="entry name" value="Transferase(Phosphotransferase) domain 1"/>
    <property type="match status" value="1"/>
</dbReference>
<dbReference type="RefSeq" id="XP_027079505.2">
    <property type="nucleotide sequence ID" value="XM_027223704.2"/>
</dbReference>
<evidence type="ECO:0000256" key="1">
    <source>
        <dbReference type="ARBA" id="ARBA00004236"/>
    </source>
</evidence>
<dbReference type="RefSeq" id="XP_071915077.1">
    <property type="nucleotide sequence ID" value="XM_072058976.1"/>
</dbReference>
<dbReference type="GeneID" id="113702470"/>
<dbReference type="PANTHER" id="PTHR45621">
    <property type="entry name" value="OS01G0588500 PROTEIN-RELATED"/>
    <property type="match status" value="1"/>
</dbReference>
<proteinExistence type="predicted"/>
<dbReference type="InterPro" id="IPR000719">
    <property type="entry name" value="Prot_kinase_dom"/>
</dbReference>
<dbReference type="RefSeq" id="XP_071915078.1">
    <property type="nucleotide sequence ID" value="XM_072058977.1"/>
</dbReference>
<dbReference type="GO" id="GO:0005524">
    <property type="term" value="F:ATP binding"/>
    <property type="evidence" value="ECO:0007669"/>
    <property type="project" value="UniProtKB-UniRule"/>
</dbReference>
<keyword evidence="6 7" id="KW-0808">Transferase</keyword>
<dbReference type="Gene3D" id="3.30.200.20">
    <property type="entry name" value="Phosphorylase Kinase, domain 1"/>
    <property type="match status" value="1"/>
</dbReference>
<evidence type="ECO:0000313" key="7">
    <source>
        <dbReference type="RefSeq" id="XP_071915077.1"/>
    </source>
</evidence>
<keyword evidence="3" id="KW-0547">Nucleotide-binding</keyword>
<evidence type="ECO:0000256" key="3">
    <source>
        <dbReference type="PROSITE-ProRule" id="PRU10141"/>
    </source>
</evidence>
<accession>A0A6P6TN76</accession>
<dbReference type="Proteomes" id="UP001652660">
    <property type="component" value="Chromosome 7e"/>
</dbReference>
<evidence type="ECO:0000313" key="8">
    <source>
        <dbReference type="RefSeq" id="XP_071915078.1"/>
    </source>
</evidence>
<evidence type="ECO:0000313" key="6">
    <source>
        <dbReference type="RefSeq" id="XP_027079505.2"/>
    </source>
</evidence>
<feature type="binding site" evidence="3">
    <location>
        <position position="197"/>
    </location>
    <ligand>
        <name>ATP</name>
        <dbReference type="ChEBI" id="CHEBI:30616"/>
    </ligand>
</feature>
<reference evidence="5" key="1">
    <citation type="journal article" date="2025" name="Foods">
        <title>Unveiling the Microbial Signatures of Arabica Coffee Cherries: Insights into Ripeness Specific Diversity, Functional Traits, and Implications for Quality and Safety.</title>
        <authorList>
            <consortium name="RefSeq"/>
            <person name="Tenea G.N."/>
            <person name="Cifuentes V."/>
            <person name="Reyes P."/>
            <person name="Cevallos-Vallejos M."/>
        </authorList>
    </citation>
    <scope>NUCLEOTIDE SEQUENCE [LARGE SCALE GENOMIC DNA]</scope>
</reference>
<name>A0A6P6TN76_COFAR</name>
<dbReference type="PROSITE" id="PS50011">
    <property type="entry name" value="PROTEIN_KINASE_DOM"/>
    <property type="match status" value="1"/>
</dbReference>
<dbReference type="InterPro" id="IPR011009">
    <property type="entry name" value="Kinase-like_dom_sf"/>
</dbReference>
<keyword evidence="5" id="KW-1185">Reference proteome</keyword>
<gene>
    <name evidence="6 7 8" type="primary">LOC113702470</name>
</gene>
<feature type="domain" description="Protein kinase" evidence="4">
    <location>
        <begin position="161"/>
        <end position="454"/>
    </location>
</feature>
<keyword evidence="6 7" id="KW-0418">Kinase</keyword>
<protein>
    <submittedName>
        <fullName evidence="6 7">Probable serine/threonine-protein kinase PIX13 isoform X1</fullName>
    </submittedName>
</protein>
<dbReference type="Pfam" id="PF07714">
    <property type="entry name" value="PK_Tyr_Ser-Thr"/>
    <property type="match status" value="1"/>
</dbReference>
<keyword evidence="2" id="KW-0472">Membrane</keyword>
<reference evidence="6 7" key="2">
    <citation type="submission" date="2025-05" db="UniProtKB">
        <authorList>
            <consortium name="RefSeq"/>
        </authorList>
    </citation>
    <scope>IDENTIFICATION</scope>
    <source>
        <tissue evidence="6 7">Leaves</tissue>
    </source>
</reference>
<keyword evidence="2" id="KW-1003">Cell membrane</keyword>
<dbReference type="GO" id="GO:0005886">
    <property type="term" value="C:plasma membrane"/>
    <property type="evidence" value="ECO:0007669"/>
    <property type="project" value="UniProtKB-SubCell"/>
</dbReference>
<evidence type="ECO:0000259" key="4">
    <source>
        <dbReference type="PROSITE" id="PS50011"/>
    </source>
</evidence>
<keyword evidence="3" id="KW-0067">ATP-binding</keyword>
<comment type="subcellular location">
    <subcellularLocation>
        <location evidence="1">Cell membrane</location>
    </subcellularLocation>
</comment>
<dbReference type="AlphaFoldDB" id="A0A6P6TN76"/>
<dbReference type="PROSITE" id="PS00107">
    <property type="entry name" value="PROTEIN_KINASE_ATP"/>
    <property type="match status" value="1"/>
</dbReference>
<organism evidence="5 6">
    <name type="scientific">Coffea arabica</name>
    <name type="common">Arabian coffee</name>
    <dbReference type="NCBI Taxonomy" id="13443"/>
    <lineage>
        <taxon>Eukaryota</taxon>
        <taxon>Viridiplantae</taxon>
        <taxon>Streptophyta</taxon>
        <taxon>Embryophyta</taxon>
        <taxon>Tracheophyta</taxon>
        <taxon>Spermatophyta</taxon>
        <taxon>Magnoliopsida</taxon>
        <taxon>eudicotyledons</taxon>
        <taxon>Gunneridae</taxon>
        <taxon>Pentapetalae</taxon>
        <taxon>asterids</taxon>
        <taxon>lamiids</taxon>
        <taxon>Gentianales</taxon>
        <taxon>Rubiaceae</taxon>
        <taxon>Ixoroideae</taxon>
        <taxon>Gardenieae complex</taxon>
        <taxon>Bertiereae - Coffeeae clade</taxon>
        <taxon>Coffeeae</taxon>
        <taxon>Coffea</taxon>
    </lineage>
</organism>
<evidence type="ECO:0000256" key="2">
    <source>
        <dbReference type="ARBA" id="ARBA00022475"/>
    </source>
</evidence>
<sequence>MKAWMENTLRYINPDNKKLIVNIADPTLITHDLMEVWAVAFVAKACLRATPSKRPQMEEVLEALQGTKSATFTVKNLQRAGHPNSLGPALTRPEITKGSKVLGWTTPSNHITSSCGSSSSGNHEFSDANGTEKVKPNGEILDSPSLCAFTYLELKIATRNFRTDTLLGEGEFGRVHKGLLHYKSTAKSGTQSLIAVKRFYNDTVLGLKDWQAELNMLGRLSHPNLVKLLGYCWENEKPLLIYEYMQRGSLDSHLFTWYSDVQPLPWDIRLKILIGAARGLAFLHALERKGSFNQKNMGEGFYRYFKPSKILLDDAYNAKISGYGVTRIDPPDIDYEADPIKCNPESYVYAAPEYYPTGNLLMESDVYGFGVVLVQMLTGIGVNHPKFTRSRLHHFISSHLTNRRMLENIIDIRLEGKYSSKGAVEMAQLAVKCLMYDPLLRPSMEQVVELLENIKSAN</sequence>